<protein>
    <submittedName>
        <fullName evidence="1">Uncharacterized protein</fullName>
    </submittedName>
</protein>
<dbReference type="Proteomes" id="UP000790377">
    <property type="component" value="Unassembled WGS sequence"/>
</dbReference>
<evidence type="ECO:0000313" key="2">
    <source>
        <dbReference type="Proteomes" id="UP000790377"/>
    </source>
</evidence>
<keyword evidence="2" id="KW-1185">Reference proteome</keyword>
<sequence>MPLFKKNKNTASNEQMQPRQPGSNFDRDQFSQNPSGGPTNQGGQNLQGQAHGQDPLDYSRSTGGATGAGGGDNPNIPPAGHVNHQGGKGGGSHALTGRVEQAVGSIVGSNALKAKGMQKQQEVNSINLQGEELAAAENLEREALMRRERAVAHGAHPINKHLGGNPGAGGAQDFRGGLGGQQQGGGFTGQQPGTGQAPGGHVQQGYGAQTGGQGI</sequence>
<dbReference type="EMBL" id="MU268018">
    <property type="protein sequence ID" value="KAH7906446.1"/>
    <property type="molecule type" value="Genomic_DNA"/>
</dbReference>
<comment type="caution">
    <text evidence="1">The sequence shown here is derived from an EMBL/GenBank/DDBJ whole genome shotgun (WGS) entry which is preliminary data.</text>
</comment>
<proteinExistence type="predicted"/>
<organism evidence="1 2">
    <name type="scientific">Hygrophoropsis aurantiaca</name>
    <dbReference type="NCBI Taxonomy" id="72124"/>
    <lineage>
        <taxon>Eukaryota</taxon>
        <taxon>Fungi</taxon>
        <taxon>Dikarya</taxon>
        <taxon>Basidiomycota</taxon>
        <taxon>Agaricomycotina</taxon>
        <taxon>Agaricomycetes</taxon>
        <taxon>Agaricomycetidae</taxon>
        <taxon>Boletales</taxon>
        <taxon>Coniophorineae</taxon>
        <taxon>Hygrophoropsidaceae</taxon>
        <taxon>Hygrophoropsis</taxon>
    </lineage>
</organism>
<accession>A0ACB8A023</accession>
<reference evidence="1" key="1">
    <citation type="journal article" date="2021" name="New Phytol.">
        <title>Evolutionary innovations through gain and loss of genes in the ectomycorrhizal Boletales.</title>
        <authorList>
            <person name="Wu G."/>
            <person name="Miyauchi S."/>
            <person name="Morin E."/>
            <person name="Kuo A."/>
            <person name="Drula E."/>
            <person name="Varga T."/>
            <person name="Kohler A."/>
            <person name="Feng B."/>
            <person name="Cao Y."/>
            <person name="Lipzen A."/>
            <person name="Daum C."/>
            <person name="Hundley H."/>
            <person name="Pangilinan J."/>
            <person name="Johnson J."/>
            <person name="Barry K."/>
            <person name="LaButti K."/>
            <person name="Ng V."/>
            <person name="Ahrendt S."/>
            <person name="Min B."/>
            <person name="Choi I.G."/>
            <person name="Park H."/>
            <person name="Plett J.M."/>
            <person name="Magnuson J."/>
            <person name="Spatafora J.W."/>
            <person name="Nagy L.G."/>
            <person name="Henrissat B."/>
            <person name="Grigoriev I.V."/>
            <person name="Yang Z.L."/>
            <person name="Xu J."/>
            <person name="Martin F.M."/>
        </authorList>
    </citation>
    <scope>NUCLEOTIDE SEQUENCE</scope>
    <source>
        <strain evidence="1">ATCC 28755</strain>
    </source>
</reference>
<gene>
    <name evidence="1" type="ORF">BJ138DRAFT_1094133</name>
</gene>
<evidence type="ECO:0000313" key="1">
    <source>
        <dbReference type="EMBL" id="KAH7906446.1"/>
    </source>
</evidence>
<name>A0ACB8A023_9AGAM</name>